<dbReference type="KEGG" id="cqi:110700780"/>
<dbReference type="GO" id="GO:0019843">
    <property type="term" value="F:rRNA binding"/>
    <property type="evidence" value="ECO:0007669"/>
    <property type="project" value="InterPro"/>
</dbReference>
<evidence type="ECO:0000256" key="2">
    <source>
        <dbReference type="ARBA" id="ARBA00022980"/>
    </source>
</evidence>
<dbReference type="InterPro" id="IPR019906">
    <property type="entry name" value="Ribosomal_uL6_bac-type"/>
</dbReference>
<reference evidence="6" key="2">
    <citation type="submission" date="2021-03" db="UniProtKB">
        <authorList>
            <consortium name="EnsemblPlants"/>
        </authorList>
    </citation>
    <scope>IDENTIFICATION</scope>
</reference>
<dbReference type="PRINTS" id="PR00059">
    <property type="entry name" value="RIBOSOMALL6"/>
</dbReference>
<dbReference type="Gramene" id="AUR62008275-RA">
    <property type="protein sequence ID" value="AUR62008275-RA:cds"/>
    <property type="gene ID" value="AUR62008275"/>
</dbReference>
<dbReference type="Gene3D" id="3.90.930.12">
    <property type="entry name" value="Ribosomal protein L6, alpha-beta domain"/>
    <property type="match status" value="1"/>
</dbReference>
<dbReference type="GO" id="GO:0006412">
    <property type="term" value="P:translation"/>
    <property type="evidence" value="ECO:0007669"/>
    <property type="project" value="InterPro"/>
</dbReference>
<gene>
    <name evidence="6" type="primary">LOC110700780</name>
</gene>
<keyword evidence="2 4" id="KW-0689">Ribosomal protein</keyword>
<evidence type="ECO:0000259" key="5">
    <source>
        <dbReference type="Pfam" id="PF00347"/>
    </source>
</evidence>
<keyword evidence="7" id="KW-1185">Reference proteome</keyword>
<reference evidence="6" key="1">
    <citation type="journal article" date="2017" name="Nature">
        <title>The genome of Chenopodium quinoa.</title>
        <authorList>
            <person name="Jarvis D.E."/>
            <person name="Ho Y.S."/>
            <person name="Lightfoot D.J."/>
            <person name="Schmoeckel S.M."/>
            <person name="Li B."/>
            <person name="Borm T.J.A."/>
            <person name="Ohyanagi H."/>
            <person name="Mineta K."/>
            <person name="Michell C.T."/>
            <person name="Saber N."/>
            <person name="Kharbatia N.M."/>
            <person name="Rupper R.R."/>
            <person name="Sharp A.R."/>
            <person name="Dally N."/>
            <person name="Boughton B.A."/>
            <person name="Woo Y.H."/>
            <person name="Gao G."/>
            <person name="Schijlen E.G.W.M."/>
            <person name="Guo X."/>
            <person name="Momin A.A."/>
            <person name="Negrao S."/>
            <person name="Al-Babili S."/>
            <person name="Gehring C."/>
            <person name="Roessner U."/>
            <person name="Jung C."/>
            <person name="Murphy K."/>
            <person name="Arold S.T."/>
            <person name="Gojobori T."/>
            <person name="van der Linden C.G."/>
            <person name="van Loo E.N."/>
            <person name="Jellen E.N."/>
            <person name="Maughan P.J."/>
            <person name="Tester M."/>
        </authorList>
    </citation>
    <scope>NUCLEOTIDE SEQUENCE [LARGE SCALE GENOMIC DNA]</scope>
    <source>
        <strain evidence="6">cv. PI 614886</strain>
    </source>
</reference>
<name>A0A803L8T6_CHEQI</name>
<dbReference type="EnsemblPlants" id="AUR62008275-RA">
    <property type="protein sequence ID" value="AUR62008275-RA:cds"/>
    <property type="gene ID" value="AUR62008275"/>
</dbReference>
<dbReference type="GO" id="GO:0003735">
    <property type="term" value="F:structural constituent of ribosome"/>
    <property type="evidence" value="ECO:0007669"/>
    <property type="project" value="InterPro"/>
</dbReference>
<dbReference type="GO" id="GO:0005840">
    <property type="term" value="C:ribosome"/>
    <property type="evidence" value="ECO:0007669"/>
    <property type="project" value="UniProtKB-KW"/>
</dbReference>
<keyword evidence="3 4" id="KW-0687">Ribonucleoprotein</keyword>
<protein>
    <recommendedName>
        <fullName evidence="5">Large ribosomal subunit protein uL6 alpha-beta domain-containing protein</fullName>
    </recommendedName>
</protein>
<organism evidence="6 7">
    <name type="scientific">Chenopodium quinoa</name>
    <name type="common">Quinoa</name>
    <dbReference type="NCBI Taxonomy" id="63459"/>
    <lineage>
        <taxon>Eukaryota</taxon>
        <taxon>Viridiplantae</taxon>
        <taxon>Streptophyta</taxon>
        <taxon>Embryophyta</taxon>
        <taxon>Tracheophyta</taxon>
        <taxon>Spermatophyta</taxon>
        <taxon>Magnoliopsida</taxon>
        <taxon>eudicotyledons</taxon>
        <taxon>Gunneridae</taxon>
        <taxon>Pentapetalae</taxon>
        <taxon>Caryophyllales</taxon>
        <taxon>Chenopodiaceae</taxon>
        <taxon>Chenopodioideae</taxon>
        <taxon>Atripliceae</taxon>
        <taxon>Chenopodium</taxon>
    </lineage>
</organism>
<dbReference type="GeneID" id="110700780"/>
<proteinExistence type="inferred from homology"/>
<dbReference type="PANTHER" id="PTHR11655:SF17">
    <property type="entry name" value="RIBOSOMAL PROTEIN L6-RELATED"/>
    <property type="match status" value="1"/>
</dbReference>
<dbReference type="OMA" id="PHETYKE"/>
<dbReference type="OrthoDB" id="540873at2759"/>
<comment type="similarity">
    <text evidence="1 4">Belongs to the universal ribosomal protein uL6 family.</text>
</comment>
<dbReference type="Proteomes" id="UP000596660">
    <property type="component" value="Unplaced"/>
</dbReference>
<dbReference type="InterPro" id="IPR036789">
    <property type="entry name" value="Ribosomal_uL6-like_a/b-dom_sf"/>
</dbReference>
<dbReference type="PANTHER" id="PTHR11655">
    <property type="entry name" value="60S/50S RIBOSOMAL PROTEIN L6/L9"/>
    <property type="match status" value="1"/>
</dbReference>
<dbReference type="InterPro" id="IPR020040">
    <property type="entry name" value="Ribosomal_uL6_a/b-dom"/>
</dbReference>
<evidence type="ECO:0000313" key="7">
    <source>
        <dbReference type="Proteomes" id="UP000596660"/>
    </source>
</evidence>
<evidence type="ECO:0000256" key="4">
    <source>
        <dbReference type="RuleBase" id="RU003869"/>
    </source>
</evidence>
<dbReference type="RefSeq" id="XP_021734070.1">
    <property type="nucleotide sequence ID" value="XM_021878378.1"/>
</dbReference>
<feature type="domain" description="Large ribosomal subunit protein uL6 alpha-beta" evidence="5">
    <location>
        <begin position="15"/>
        <end position="88"/>
    </location>
</feature>
<dbReference type="AlphaFoldDB" id="A0A803L8T6"/>
<dbReference type="GO" id="GO:1990904">
    <property type="term" value="C:ribonucleoprotein complex"/>
    <property type="evidence" value="ECO:0007669"/>
    <property type="project" value="UniProtKB-KW"/>
</dbReference>
<evidence type="ECO:0000313" key="6">
    <source>
        <dbReference type="EnsemblPlants" id="AUR62008275-RA:cds"/>
    </source>
</evidence>
<sequence length="106" mass="12121">MEARYFRILRLLGFGYKARAEADGRLLCLKLGYSHEVELPVPPDVRVFCFKPDIICCAGIDKARTHQFAAAVRSVKPHETYKEEGIRYKDEVIKLKGPSLRWPALS</sequence>
<dbReference type="InterPro" id="IPR000702">
    <property type="entry name" value="Ribosomal_uL6-like"/>
</dbReference>
<dbReference type="Pfam" id="PF00347">
    <property type="entry name" value="Ribosomal_L6"/>
    <property type="match status" value="1"/>
</dbReference>
<evidence type="ECO:0000256" key="3">
    <source>
        <dbReference type="ARBA" id="ARBA00023274"/>
    </source>
</evidence>
<dbReference type="SUPFAM" id="SSF56053">
    <property type="entry name" value="Ribosomal protein L6"/>
    <property type="match status" value="1"/>
</dbReference>
<dbReference type="SMR" id="A0A803L8T6"/>
<evidence type="ECO:0000256" key="1">
    <source>
        <dbReference type="ARBA" id="ARBA00009356"/>
    </source>
</evidence>
<accession>A0A803L8T6</accession>